<feature type="chain" id="PRO_5042050168" description="Amine oxidase" evidence="1">
    <location>
        <begin position="22"/>
        <end position="474"/>
    </location>
</feature>
<gene>
    <name evidence="2" type="ORF">CTEN210_08914</name>
</gene>
<evidence type="ECO:0000256" key="1">
    <source>
        <dbReference type="SAM" id="SignalP"/>
    </source>
</evidence>
<sequence>MIMLTTSLIAFQLLLFPVLDASGFIPGFCTFACKKKMLANHPMSSSSSLMMAVTRCATEHTLYYVPSVKAINYTSVGIRSNISEVVPSWDLSNDKGIRIRAMARGANMVALNITDRKYVWENIEGAVYYGVHSNNFPYTRGLSLNGGVRFAAVTAEHGLYYDSDWDYSESDQLTAEGKDSKSIIFTITDTDTAREFASNMIPEKMTNIAKPNTTELPKGLPKGFSSGAFSRSDHPSIPLSKYPTTNMEFKLNITLVDDEDFVRLRMSVKNSDDTGKNAEAWLPMTFPIDEKSKILSRQKMRWRRDEWCFPDTPNLIPWNDYSKFQTALDWPTGGIFYDFPKKDGRFHGVVTDSTIGSGVVYVCPDEEEKKGLPHFTKMWSWGNKENFISGGGSALTQGRPASEYYEPWSSGSNFAFFNSAKFDPKTELTWDVAILPIESGLKDKSFAEMLDYVDTEIDKRPGLVNLTGVRKNTI</sequence>
<comment type="caution">
    <text evidence="2">The sequence shown here is derived from an EMBL/GenBank/DDBJ whole genome shotgun (WGS) entry which is preliminary data.</text>
</comment>
<evidence type="ECO:0000313" key="2">
    <source>
        <dbReference type="EMBL" id="GFH52438.1"/>
    </source>
</evidence>
<proteinExistence type="predicted"/>
<feature type="signal peptide" evidence="1">
    <location>
        <begin position="1"/>
        <end position="21"/>
    </location>
</feature>
<dbReference type="Proteomes" id="UP001054902">
    <property type="component" value="Unassembled WGS sequence"/>
</dbReference>
<evidence type="ECO:0008006" key="4">
    <source>
        <dbReference type="Google" id="ProtNLM"/>
    </source>
</evidence>
<dbReference type="AlphaFoldDB" id="A0AAD3CUY4"/>
<reference evidence="2 3" key="1">
    <citation type="journal article" date="2021" name="Sci. Rep.">
        <title>The genome of the diatom Chaetoceros tenuissimus carries an ancient integrated fragment of an extant virus.</title>
        <authorList>
            <person name="Hongo Y."/>
            <person name="Kimura K."/>
            <person name="Takaki Y."/>
            <person name="Yoshida Y."/>
            <person name="Baba S."/>
            <person name="Kobayashi G."/>
            <person name="Nagasaki K."/>
            <person name="Hano T."/>
            <person name="Tomaru Y."/>
        </authorList>
    </citation>
    <scope>NUCLEOTIDE SEQUENCE [LARGE SCALE GENOMIC DNA]</scope>
    <source>
        <strain evidence="2 3">NIES-3715</strain>
    </source>
</reference>
<evidence type="ECO:0000313" key="3">
    <source>
        <dbReference type="Proteomes" id="UP001054902"/>
    </source>
</evidence>
<keyword evidence="3" id="KW-1185">Reference proteome</keyword>
<dbReference type="EMBL" id="BLLK01000045">
    <property type="protein sequence ID" value="GFH52438.1"/>
    <property type="molecule type" value="Genomic_DNA"/>
</dbReference>
<accession>A0AAD3CUY4</accession>
<protein>
    <recommendedName>
        <fullName evidence="4">Amine oxidase</fullName>
    </recommendedName>
</protein>
<keyword evidence="1" id="KW-0732">Signal</keyword>
<name>A0AAD3CUY4_9STRA</name>
<organism evidence="2 3">
    <name type="scientific">Chaetoceros tenuissimus</name>
    <dbReference type="NCBI Taxonomy" id="426638"/>
    <lineage>
        <taxon>Eukaryota</taxon>
        <taxon>Sar</taxon>
        <taxon>Stramenopiles</taxon>
        <taxon>Ochrophyta</taxon>
        <taxon>Bacillariophyta</taxon>
        <taxon>Coscinodiscophyceae</taxon>
        <taxon>Chaetocerotophycidae</taxon>
        <taxon>Chaetocerotales</taxon>
        <taxon>Chaetocerotaceae</taxon>
        <taxon>Chaetoceros</taxon>
    </lineage>
</organism>